<sequence>MAAGWRDRRTMTMDSAIFVRPSDSQWTPTDPGVRRRILTHNDQLMIVEFAFEQDAVGKLHNHPHIQASYVAEGSFEVTIDGVTEVLSKGQSFIVPSNAVHGVRALESGLLVDSFTPARQDFLTPA</sequence>
<protein>
    <submittedName>
        <fullName evidence="2">Cupin domain-containing protein</fullName>
    </submittedName>
</protein>
<reference evidence="2 3" key="1">
    <citation type="submission" date="2018-12" db="EMBL/GenBank/DDBJ databases">
        <title>Mesorhizobium carbonis sp. nov., isolated from coal mine water.</title>
        <authorList>
            <person name="Xin W."/>
            <person name="Xu Z."/>
            <person name="Xiang F."/>
            <person name="Zhang J."/>
            <person name="Xi L."/>
            <person name="Liu J."/>
        </authorList>
    </citation>
    <scope>NUCLEOTIDE SEQUENCE [LARGE SCALE GENOMIC DNA]</scope>
    <source>
        <strain evidence="2 3">B2.3</strain>
    </source>
</reference>
<dbReference type="EMBL" id="RWKW01000014">
    <property type="protein sequence ID" value="RST87620.1"/>
    <property type="molecule type" value="Genomic_DNA"/>
</dbReference>
<dbReference type="AlphaFoldDB" id="A0A3R9YA29"/>
<dbReference type="InterPro" id="IPR013096">
    <property type="entry name" value="Cupin_2"/>
</dbReference>
<evidence type="ECO:0000313" key="3">
    <source>
        <dbReference type="Proteomes" id="UP000278398"/>
    </source>
</evidence>
<dbReference type="SUPFAM" id="SSF51182">
    <property type="entry name" value="RmlC-like cupins"/>
    <property type="match status" value="1"/>
</dbReference>
<dbReference type="InterPro" id="IPR011051">
    <property type="entry name" value="RmlC_Cupin_sf"/>
</dbReference>
<dbReference type="OrthoDB" id="9811153at2"/>
<comment type="caution">
    <text evidence="2">The sequence shown here is derived from an EMBL/GenBank/DDBJ whole genome shotgun (WGS) entry which is preliminary data.</text>
</comment>
<dbReference type="Pfam" id="PF07883">
    <property type="entry name" value="Cupin_2"/>
    <property type="match status" value="1"/>
</dbReference>
<name>A0A3R9YA29_9HYPH</name>
<dbReference type="Gene3D" id="2.60.120.10">
    <property type="entry name" value="Jelly Rolls"/>
    <property type="match status" value="1"/>
</dbReference>
<accession>A0A3R9YA29</accession>
<dbReference type="PANTHER" id="PTHR40112:SF1">
    <property type="entry name" value="H2HPP ISOMERASE"/>
    <property type="match status" value="1"/>
</dbReference>
<proteinExistence type="predicted"/>
<feature type="domain" description="Cupin type-2" evidence="1">
    <location>
        <begin position="50"/>
        <end position="106"/>
    </location>
</feature>
<keyword evidence="3" id="KW-1185">Reference proteome</keyword>
<organism evidence="2 3">
    <name type="scientific">Aquibium carbonis</name>
    <dbReference type="NCBI Taxonomy" id="2495581"/>
    <lineage>
        <taxon>Bacteria</taxon>
        <taxon>Pseudomonadati</taxon>
        <taxon>Pseudomonadota</taxon>
        <taxon>Alphaproteobacteria</taxon>
        <taxon>Hyphomicrobiales</taxon>
        <taxon>Phyllobacteriaceae</taxon>
        <taxon>Aquibium</taxon>
    </lineage>
</organism>
<evidence type="ECO:0000313" key="2">
    <source>
        <dbReference type="EMBL" id="RST87620.1"/>
    </source>
</evidence>
<dbReference type="InterPro" id="IPR014710">
    <property type="entry name" value="RmlC-like_jellyroll"/>
</dbReference>
<dbReference type="CDD" id="cd02238">
    <property type="entry name" value="cupin_KdgF"/>
    <property type="match status" value="1"/>
</dbReference>
<evidence type="ECO:0000259" key="1">
    <source>
        <dbReference type="Pfam" id="PF07883"/>
    </source>
</evidence>
<dbReference type="PANTHER" id="PTHR40112">
    <property type="entry name" value="H2HPP ISOMERASE"/>
    <property type="match status" value="1"/>
</dbReference>
<gene>
    <name evidence="2" type="ORF">EJC49_04535</name>
</gene>
<dbReference type="Proteomes" id="UP000278398">
    <property type="component" value="Unassembled WGS sequence"/>
</dbReference>
<dbReference type="InterPro" id="IPR052535">
    <property type="entry name" value="Bacilysin_H2HPP_isomerase"/>
</dbReference>